<dbReference type="SUPFAM" id="SSF56784">
    <property type="entry name" value="HAD-like"/>
    <property type="match status" value="1"/>
</dbReference>
<dbReference type="PANTHER" id="PTHR42891:SF1">
    <property type="entry name" value="D-GLYCERO-BETA-D-MANNO-HEPTOSE-1,7-BISPHOSPHATE 7-PHOSPHATASE"/>
    <property type="match status" value="1"/>
</dbReference>
<dbReference type="RefSeq" id="WP_029722764.1">
    <property type="nucleotide sequence ID" value="NZ_JAJUIW010000002.1"/>
</dbReference>
<evidence type="ECO:0000256" key="2">
    <source>
        <dbReference type="ARBA" id="ARBA00005628"/>
    </source>
</evidence>
<evidence type="ECO:0000256" key="4">
    <source>
        <dbReference type="ARBA" id="ARBA00022723"/>
    </source>
</evidence>
<dbReference type="Proteomes" id="UP000031419">
    <property type="component" value="Unassembled WGS sequence"/>
</dbReference>
<dbReference type="GO" id="GO:0005975">
    <property type="term" value="P:carbohydrate metabolic process"/>
    <property type="evidence" value="ECO:0007669"/>
    <property type="project" value="InterPro"/>
</dbReference>
<dbReference type="Pfam" id="PF00535">
    <property type="entry name" value="Glycos_transf_2"/>
    <property type="match status" value="1"/>
</dbReference>
<dbReference type="InterPro" id="IPR006543">
    <property type="entry name" value="Histidinol-phos"/>
</dbReference>
<keyword evidence="10" id="KW-1185">Reference proteome</keyword>
<keyword evidence="5 9" id="KW-0378">Hydrolase</keyword>
<sequence length="498" mass="54470">MTLYTVVVPTTGRQSLSRTLAALDRSQGPPPEEIVVVDDRSRADPPLQLPELDTAVRILRTGGAGPAAARNAGWRAAKTDWIVFLDDDVVPSPSWREDLLADLDVLPTEVAGCQGSIVVPLPEDRRPTDDERGTAGLAAAWWITADMAFRREALRRAGGFDEAFPRAFREDADLAVRVQNLGYRLVNGRRTTEHPVRPAGFFASVRAQAGNADNALMRAKHGRRWRFRIGEGPGRTEQHFLTTAAALGALAAAARHRNPRWRKTFRGSLGVWALMTAEFTLRRILAGPRTPVEIARMVVTSVLIPPVACWYRLQGELRCRRRKLPAAVLFDRDDTLVHDVPYNSDPARVRAVPGVREALDQLRANEVRIGVVTNQSGVARGLVRDEELVAVNAEVEEQLGPFRTWQICRHAPEDECSCRKPAAGLIQQAAAELEAPTSACVVIGDTGADVEAALAAGAKAILVPTRRTLPQEIEHASQHASVEPTVRKAVRRILDGGL</sequence>
<dbReference type="InterPro" id="IPR029044">
    <property type="entry name" value="Nucleotide-diphossugar_trans"/>
</dbReference>
<dbReference type="AlphaFoldDB" id="A0A073BDG9"/>
<keyword evidence="4" id="KW-0479">Metal-binding</keyword>
<dbReference type="GO" id="GO:0046872">
    <property type="term" value="F:metal ion binding"/>
    <property type="evidence" value="ECO:0007669"/>
    <property type="project" value="UniProtKB-KW"/>
</dbReference>
<evidence type="ECO:0000256" key="7">
    <source>
        <dbReference type="ARBA" id="ARBA00031828"/>
    </source>
</evidence>
<organism evidence="9 10">
    <name type="scientific">Saccharopolyspora rectivirgula</name>
    <dbReference type="NCBI Taxonomy" id="28042"/>
    <lineage>
        <taxon>Bacteria</taxon>
        <taxon>Bacillati</taxon>
        <taxon>Actinomycetota</taxon>
        <taxon>Actinomycetes</taxon>
        <taxon>Pseudonocardiales</taxon>
        <taxon>Pseudonocardiaceae</taxon>
        <taxon>Saccharopolyspora</taxon>
    </lineage>
</organism>
<dbReference type="InterPro" id="IPR004446">
    <property type="entry name" value="Heptose_bisP_phosphatase"/>
</dbReference>
<comment type="similarity">
    <text evidence="2">Belongs to the GmhB family.</text>
</comment>
<dbReference type="InterPro" id="IPR001173">
    <property type="entry name" value="Glyco_trans_2-like"/>
</dbReference>
<evidence type="ECO:0000256" key="5">
    <source>
        <dbReference type="ARBA" id="ARBA00022801"/>
    </source>
</evidence>
<dbReference type="PANTHER" id="PTHR42891">
    <property type="entry name" value="D-GLYCERO-BETA-D-MANNO-HEPTOSE-1,7-BISPHOSPHATE 7-PHOSPHATASE"/>
    <property type="match status" value="1"/>
</dbReference>
<dbReference type="SUPFAM" id="SSF53448">
    <property type="entry name" value="Nucleotide-diphospho-sugar transferases"/>
    <property type="match status" value="1"/>
</dbReference>
<dbReference type="OrthoDB" id="9781367at2"/>
<keyword evidence="3" id="KW-0963">Cytoplasm</keyword>
<comment type="caution">
    <text evidence="9">The sequence shown here is derived from an EMBL/GenBank/DDBJ whole genome shotgun (WGS) entry which is preliminary data.</text>
</comment>
<dbReference type="Pfam" id="PF13242">
    <property type="entry name" value="Hydrolase_like"/>
    <property type="match status" value="1"/>
</dbReference>
<evidence type="ECO:0000313" key="10">
    <source>
        <dbReference type="Proteomes" id="UP000031419"/>
    </source>
</evidence>
<dbReference type="InterPro" id="IPR036412">
    <property type="entry name" value="HAD-like_sf"/>
</dbReference>
<evidence type="ECO:0000256" key="6">
    <source>
        <dbReference type="ARBA" id="ARBA00023277"/>
    </source>
</evidence>
<evidence type="ECO:0000256" key="1">
    <source>
        <dbReference type="ARBA" id="ARBA00004496"/>
    </source>
</evidence>
<dbReference type="Gene3D" id="3.40.50.1000">
    <property type="entry name" value="HAD superfamily/HAD-like"/>
    <property type="match status" value="1"/>
</dbReference>
<name>A0A073BDG9_9PSEU</name>
<dbReference type="STRING" id="28042.GU90_02790"/>
<dbReference type="eggNOG" id="COG1216">
    <property type="taxonomic scope" value="Bacteria"/>
</dbReference>
<evidence type="ECO:0000313" key="9">
    <source>
        <dbReference type="EMBL" id="KEI45819.1"/>
    </source>
</evidence>
<accession>A0A073BDG9</accession>
<keyword evidence="6" id="KW-0119">Carbohydrate metabolism</keyword>
<dbReference type="InterPro" id="IPR023214">
    <property type="entry name" value="HAD_sf"/>
</dbReference>
<reference evidence="9 10" key="1">
    <citation type="submission" date="2014-06" db="EMBL/GenBank/DDBJ databases">
        <title>Saccharopolyspora rectivirgula DSM-43113 Genome sequencing.</title>
        <authorList>
            <person name="Barrera C."/>
            <person name="Millon L."/>
            <person name="Rognon B."/>
            <person name="Zaugg C."/>
            <person name="Monod M."/>
        </authorList>
    </citation>
    <scope>NUCLEOTIDE SEQUENCE [LARGE SCALE GENOMIC DNA]</scope>
    <source>
        <strain evidence="9 10">DSM 43113</strain>
    </source>
</reference>
<dbReference type="EMBL" id="JNVU01000009">
    <property type="protein sequence ID" value="KEI45819.1"/>
    <property type="molecule type" value="Genomic_DNA"/>
</dbReference>
<dbReference type="eggNOG" id="COG0241">
    <property type="taxonomic scope" value="Bacteria"/>
</dbReference>
<comment type="subcellular location">
    <subcellularLocation>
        <location evidence="1">Cytoplasm</location>
    </subcellularLocation>
</comment>
<dbReference type="Gene3D" id="3.90.550.10">
    <property type="entry name" value="Spore Coat Polysaccharide Biosynthesis Protein SpsA, Chain A"/>
    <property type="match status" value="1"/>
</dbReference>
<gene>
    <name evidence="9" type="ORF">GU90_02790</name>
</gene>
<protein>
    <recommendedName>
        <fullName evidence="7">D,D-heptose 1,7-bisphosphate phosphatase</fullName>
    </recommendedName>
</protein>
<proteinExistence type="inferred from homology"/>
<evidence type="ECO:0000256" key="3">
    <source>
        <dbReference type="ARBA" id="ARBA00022490"/>
    </source>
</evidence>
<feature type="domain" description="Glycosyltransferase 2-like" evidence="8">
    <location>
        <begin position="5"/>
        <end position="114"/>
    </location>
</feature>
<dbReference type="NCBIfam" id="TIGR01662">
    <property type="entry name" value="HAD-SF-IIIA"/>
    <property type="match status" value="1"/>
</dbReference>
<dbReference type="GO" id="GO:0016791">
    <property type="term" value="F:phosphatase activity"/>
    <property type="evidence" value="ECO:0007669"/>
    <property type="project" value="InterPro"/>
</dbReference>
<dbReference type="GO" id="GO:0005737">
    <property type="term" value="C:cytoplasm"/>
    <property type="evidence" value="ECO:0007669"/>
    <property type="project" value="UniProtKB-SubCell"/>
</dbReference>
<dbReference type="InterPro" id="IPR006549">
    <property type="entry name" value="HAD-SF_hydro_IIIA"/>
</dbReference>
<evidence type="ECO:0000259" key="8">
    <source>
        <dbReference type="Pfam" id="PF00535"/>
    </source>
</evidence>
<dbReference type="NCBIfam" id="TIGR01656">
    <property type="entry name" value="Histidinol-ppas"/>
    <property type="match status" value="1"/>
</dbReference>